<organism evidence="11 12">
    <name type="scientific">Methylorubrum thiocyanatum</name>
    <dbReference type="NCBI Taxonomy" id="47958"/>
    <lineage>
        <taxon>Bacteria</taxon>
        <taxon>Pseudomonadati</taxon>
        <taxon>Pseudomonadota</taxon>
        <taxon>Alphaproteobacteria</taxon>
        <taxon>Hyphomicrobiales</taxon>
        <taxon>Methylobacteriaceae</taxon>
        <taxon>Methylorubrum</taxon>
    </lineage>
</organism>
<feature type="site" description="Contributes to redox potential value" evidence="8">
    <location>
        <position position="35"/>
    </location>
</feature>
<keyword evidence="12" id="KW-1185">Reference proteome</keyword>
<dbReference type="FunFam" id="3.40.30.10:FF:000001">
    <property type="entry name" value="Thioredoxin"/>
    <property type="match status" value="1"/>
</dbReference>
<dbReference type="PRINTS" id="PR00421">
    <property type="entry name" value="THIOREDOXIN"/>
</dbReference>
<name>A0AA40VCD9_9HYPH</name>
<evidence type="ECO:0000313" key="12">
    <source>
        <dbReference type="Proteomes" id="UP000543554"/>
    </source>
</evidence>
<feature type="active site" description="Nucleophile" evidence="8">
    <location>
        <position position="33"/>
    </location>
</feature>
<evidence type="ECO:0000313" key="11">
    <source>
        <dbReference type="EMBL" id="MBA8915224.1"/>
    </source>
</evidence>
<gene>
    <name evidence="11" type="ORF">HNR51_004324</name>
</gene>
<dbReference type="GO" id="GO:0045454">
    <property type="term" value="P:cell redox homeostasis"/>
    <property type="evidence" value="ECO:0007669"/>
    <property type="project" value="TreeGrafter"/>
</dbReference>
<protein>
    <recommendedName>
        <fullName evidence="6 7">Thioredoxin</fullName>
    </recommendedName>
</protein>
<dbReference type="AlphaFoldDB" id="A0AA40VCD9"/>
<evidence type="ECO:0000256" key="2">
    <source>
        <dbReference type="ARBA" id="ARBA00022448"/>
    </source>
</evidence>
<dbReference type="CDD" id="cd02947">
    <property type="entry name" value="TRX_family"/>
    <property type="match status" value="1"/>
</dbReference>
<dbReference type="EMBL" id="JACJIB010000008">
    <property type="protein sequence ID" value="MBA8915224.1"/>
    <property type="molecule type" value="Genomic_DNA"/>
</dbReference>
<dbReference type="Pfam" id="PF00085">
    <property type="entry name" value="Thioredoxin"/>
    <property type="match status" value="1"/>
</dbReference>
<dbReference type="InterPro" id="IPR013766">
    <property type="entry name" value="Thioredoxin_domain"/>
</dbReference>
<feature type="active site" description="Nucleophile" evidence="8">
    <location>
        <position position="36"/>
    </location>
</feature>
<dbReference type="GO" id="GO:0005829">
    <property type="term" value="C:cytosol"/>
    <property type="evidence" value="ECO:0007669"/>
    <property type="project" value="TreeGrafter"/>
</dbReference>
<sequence length="108" mass="12041">MSELIHSASEDNFDREVMMSDGPVLVDFWAPWCGPCRALQPTLEEVAEMYGAALKVVKVDIESHPRLAERFGVRSIPLLALFAEGSERGRATGILTKTRLCHFIDSHL</sequence>
<evidence type="ECO:0000256" key="8">
    <source>
        <dbReference type="PIRSR" id="PIRSR000077-1"/>
    </source>
</evidence>
<evidence type="ECO:0000256" key="1">
    <source>
        <dbReference type="ARBA" id="ARBA00008987"/>
    </source>
</evidence>
<evidence type="ECO:0000256" key="6">
    <source>
        <dbReference type="NCBIfam" id="TIGR01068"/>
    </source>
</evidence>
<dbReference type="PANTHER" id="PTHR45663:SF11">
    <property type="entry name" value="GEO12009P1"/>
    <property type="match status" value="1"/>
</dbReference>
<evidence type="ECO:0000256" key="5">
    <source>
        <dbReference type="ARBA" id="ARBA00023284"/>
    </source>
</evidence>
<reference evidence="11 12" key="1">
    <citation type="submission" date="2020-08" db="EMBL/GenBank/DDBJ databases">
        <title>Genomic Encyclopedia of Type Strains, Phase IV (KMG-IV): sequencing the most valuable type-strain genomes for metagenomic binning, comparative biology and taxonomic classification.</title>
        <authorList>
            <person name="Goeker M."/>
        </authorList>
    </citation>
    <scope>NUCLEOTIDE SEQUENCE [LARGE SCALE GENOMIC DNA]</scope>
    <source>
        <strain evidence="11 12">DSM 11490</strain>
    </source>
</reference>
<feature type="site" description="Contributes to redox potential value" evidence="8">
    <location>
        <position position="34"/>
    </location>
</feature>
<dbReference type="PANTHER" id="PTHR45663">
    <property type="entry name" value="GEO12009P1"/>
    <property type="match status" value="1"/>
</dbReference>
<keyword evidence="3" id="KW-0249">Electron transport</keyword>
<keyword evidence="4 9" id="KW-1015">Disulfide bond</keyword>
<keyword evidence="2" id="KW-0813">Transport</keyword>
<comment type="caution">
    <text evidence="11">The sequence shown here is derived from an EMBL/GenBank/DDBJ whole genome shotgun (WGS) entry which is preliminary data.</text>
</comment>
<dbReference type="InterPro" id="IPR017937">
    <property type="entry name" value="Thioredoxin_CS"/>
</dbReference>
<dbReference type="PROSITE" id="PS00194">
    <property type="entry name" value="THIOREDOXIN_1"/>
    <property type="match status" value="1"/>
</dbReference>
<accession>A0AA40VCD9</accession>
<dbReference type="PROSITE" id="PS51352">
    <property type="entry name" value="THIOREDOXIN_2"/>
    <property type="match status" value="1"/>
</dbReference>
<feature type="site" description="Deprotonates C-terminal active site Cys" evidence="8">
    <location>
        <position position="27"/>
    </location>
</feature>
<evidence type="ECO:0000256" key="4">
    <source>
        <dbReference type="ARBA" id="ARBA00023157"/>
    </source>
</evidence>
<feature type="domain" description="Thioredoxin" evidence="10">
    <location>
        <begin position="1"/>
        <end position="108"/>
    </location>
</feature>
<dbReference type="GO" id="GO:0015035">
    <property type="term" value="F:protein-disulfide reductase activity"/>
    <property type="evidence" value="ECO:0007669"/>
    <property type="project" value="UniProtKB-UniRule"/>
</dbReference>
<dbReference type="InterPro" id="IPR036249">
    <property type="entry name" value="Thioredoxin-like_sf"/>
</dbReference>
<evidence type="ECO:0000256" key="3">
    <source>
        <dbReference type="ARBA" id="ARBA00022982"/>
    </source>
</evidence>
<proteinExistence type="inferred from homology"/>
<dbReference type="SUPFAM" id="SSF52833">
    <property type="entry name" value="Thioredoxin-like"/>
    <property type="match status" value="1"/>
</dbReference>
<dbReference type="InterPro" id="IPR005746">
    <property type="entry name" value="Thioredoxin"/>
</dbReference>
<dbReference type="Proteomes" id="UP000543554">
    <property type="component" value="Unassembled WGS sequence"/>
</dbReference>
<dbReference type="NCBIfam" id="TIGR01068">
    <property type="entry name" value="thioredoxin"/>
    <property type="match status" value="1"/>
</dbReference>
<feature type="disulfide bond" description="Redox-active" evidence="9">
    <location>
        <begin position="33"/>
        <end position="36"/>
    </location>
</feature>
<evidence type="ECO:0000256" key="9">
    <source>
        <dbReference type="PIRSR" id="PIRSR000077-4"/>
    </source>
</evidence>
<dbReference type="PIRSF" id="PIRSF000077">
    <property type="entry name" value="Thioredoxin"/>
    <property type="match status" value="1"/>
</dbReference>
<evidence type="ECO:0000256" key="7">
    <source>
        <dbReference type="PIRNR" id="PIRNR000077"/>
    </source>
</evidence>
<evidence type="ECO:0000259" key="10">
    <source>
        <dbReference type="PROSITE" id="PS51352"/>
    </source>
</evidence>
<keyword evidence="5 9" id="KW-0676">Redox-active center</keyword>
<dbReference type="RefSeq" id="WP_182556267.1">
    <property type="nucleotide sequence ID" value="NZ_BPRF01000019.1"/>
</dbReference>
<dbReference type="Gene3D" id="3.40.30.10">
    <property type="entry name" value="Glutaredoxin"/>
    <property type="match status" value="1"/>
</dbReference>
<comment type="similarity">
    <text evidence="1 7">Belongs to the thioredoxin family.</text>
</comment>